<dbReference type="GO" id="GO:0006508">
    <property type="term" value="P:proteolysis"/>
    <property type="evidence" value="ECO:0007669"/>
    <property type="project" value="UniProtKB-KW"/>
</dbReference>
<feature type="domain" description="Glycosyl transferase family 51" evidence="19">
    <location>
        <begin position="21"/>
        <end position="192"/>
    </location>
</feature>
<dbReference type="CAZy" id="GT51">
    <property type="family name" value="Glycosyltransferase Family 51"/>
</dbReference>
<dbReference type="GO" id="GO:0005886">
    <property type="term" value="C:plasma membrane"/>
    <property type="evidence" value="ECO:0007669"/>
    <property type="project" value="UniProtKB-SubCell"/>
</dbReference>
<evidence type="ECO:0000256" key="6">
    <source>
        <dbReference type="ARBA" id="ARBA00022645"/>
    </source>
</evidence>
<dbReference type="SUPFAM" id="SSF56601">
    <property type="entry name" value="beta-lactamase/transpeptidase-like"/>
    <property type="match status" value="1"/>
</dbReference>
<keyword evidence="10 20" id="KW-0378">Hydrolase</keyword>
<reference evidence="21" key="1">
    <citation type="submission" date="2007-07" db="EMBL/GenBank/DDBJ databases">
        <title>Complete genome sequence of Campylobacter hominis ATCC BAA-381, a commensal isolated from the human gastrointestinal tract.</title>
        <authorList>
            <person name="Fouts D.E."/>
            <person name="Mongodin E.F."/>
            <person name="Puiu D."/>
            <person name="Sebastian Y."/>
            <person name="Miller W.G."/>
            <person name="Mandrell R.E."/>
            <person name="Nelson K.E."/>
        </authorList>
    </citation>
    <scope>NUCLEOTIDE SEQUENCE [LARGE SCALE GENOMIC DNA]</scope>
    <source>
        <strain evidence="21">ATCC BAA-381 / LMG 19568 / NCTC 13146 / CH001A</strain>
    </source>
</reference>
<dbReference type="InterPro" id="IPR050396">
    <property type="entry name" value="Glycosyltr_51/Transpeptidase"/>
</dbReference>
<organism evidence="20 21">
    <name type="scientific">Campylobacter hominis (strain ATCC BAA-381 / DSM 21671 / CCUG 45161 / LMG 19568 / NCTC 13146 / CH001A)</name>
    <dbReference type="NCBI Taxonomy" id="360107"/>
    <lineage>
        <taxon>Bacteria</taxon>
        <taxon>Pseudomonadati</taxon>
        <taxon>Campylobacterota</taxon>
        <taxon>Epsilonproteobacteria</taxon>
        <taxon>Campylobacterales</taxon>
        <taxon>Campylobacteraceae</taxon>
        <taxon>Campylobacter</taxon>
    </lineage>
</organism>
<evidence type="ECO:0000256" key="16">
    <source>
        <dbReference type="ARBA" id="ARBA00034000"/>
    </source>
</evidence>
<evidence type="ECO:0000256" key="2">
    <source>
        <dbReference type="ARBA" id="ARBA00004752"/>
    </source>
</evidence>
<comment type="pathway">
    <text evidence="2">Cell wall biogenesis; peptidoglycan biosynthesis.</text>
</comment>
<proteinExistence type="inferred from homology"/>
<keyword evidence="6" id="KW-0121">Carboxypeptidase</keyword>
<dbReference type="Gene3D" id="1.10.3810.10">
    <property type="entry name" value="Biosynthetic peptidoglycan transglycosylase-like"/>
    <property type="match status" value="1"/>
</dbReference>
<evidence type="ECO:0000256" key="15">
    <source>
        <dbReference type="ARBA" id="ARBA00023316"/>
    </source>
</evidence>
<evidence type="ECO:0000256" key="11">
    <source>
        <dbReference type="ARBA" id="ARBA00022960"/>
    </source>
</evidence>
<evidence type="ECO:0000313" key="20">
    <source>
        <dbReference type="EMBL" id="ABS50914.1"/>
    </source>
</evidence>
<dbReference type="Gene3D" id="3.40.710.10">
    <property type="entry name" value="DD-peptidase/beta-lactamase superfamily"/>
    <property type="match status" value="1"/>
</dbReference>
<dbReference type="GO" id="GO:0008360">
    <property type="term" value="P:regulation of cell shape"/>
    <property type="evidence" value="ECO:0007669"/>
    <property type="project" value="UniProtKB-KW"/>
</dbReference>
<comment type="similarity">
    <text evidence="3">In the C-terminal section; belongs to the transpeptidase family.</text>
</comment>
<dbReference type="InterPro" id="IPR023346">
    <property type="entry name" value="Lysozyme-like_dom_sf"/>
</dbReference>
<evidence type="ECO:0000256" key="7">
    <source>
        <dbReference type="ARBA" id="ARBA00022670"/>
    </source>
</evidence>
<dbReference type="STRING" id="360107.CHAB381_1444"/>
<dbReference type="PANTHER" id="PTHR32282:SF11">
    <property type="entry name" value="PENICILLIN-BINDING PROTEIN 1B"/>
    <property type="match status" value="1"/>
</dbReference>
<keyword evidence="9 20" id="KW-0808">Transferase</keyword>
<name>A7I392_CAMHC</name>
<dbReference type="HOGENOM" id="CLU_553017_0_0_7"/>
<protein>
    <submittedName>
        <fullName evidence="20">Penicillin-binding protein 1A (PBP-1a) (PBP1a)</fullName>
        <ecNumber evidence="20">2.4.2.-</ecNumber>
        <ecNumber evidence="20">3.4.-.-</ecNumber>
    </submittedName>
</protein>
<comment type="catalytic activity">
    <reaction evidence="16">
        <text>Preferential cleavage: (Ac)2-L-Lys-D-Ala-|-D-Ala. Also transpeptidation of peptidyl-alanyl moieties that are N-acyl substituents of D-alanine.</text>
        <dbReference type="EC" id="3.4.16.4"/>
    </reaction>
</comment>
<dbReference type="InterPro" id="IPR001460">
    <property type="entry name" value="PCN-bd_Tpept"/>
</dbReference>
<dbReference type="GO" id="GO:0008658">
    <property type="term" value="F:penicillin binding"/>
    <property type="evidence" value="ECO:0007669"/>
    <property type="project" value="InterPro"/>
</dbReference>
<comment type="subcellular location">
    <subcellularLocation>
        <location evidence="1">Cell membrane</location>
    </subcellularLocation>
</comment>
<keyword evidence="15" id="KW-0961">Cell wall biogenesis/degradation</keyword>
<evidence type="ECO:0000256" key="4">
    <source>
        <dbReference type="ARBA" id="ARBA00007739"/>
    </source>
</evidence>
<evidence type="ECO:0000256" key="5">
    <source>
        <dbReference type="ARBA" id="ARBA00022475"/>
    </source>
</evidence>
<keyword evidence="21" id="KW-1185">Reference proteome</keyword>
<dbReference type="GO" id="GO:0009252">
    <property type="term" value="P:peptidoglycan biosynthetic process"/>
    <property type="evidence" value="ECO:0007669"/>
    <property type="project" value="UniProtKB-UniPathway"/>
</dbReference>
<dbReference type="InterPro" id="IPR001264">
    <property type="entry name" value="Glyco_trans_51"/>
</dbReference>
<dbReference type="eggNOG" id="COG0744">
    <property type="taxonomic scope" value="Bacteria"/>
</dbReference>
<keyword evidence="7" id="KW-0645">Protease</keyword>
<dbReference type="Pfam" id="PF00912">
    <property type="entry name" value="Transgly"/>
    <property type="match status" value="1"/>
</dbReference>
<comment type="similarity">
    <text evidence="4">In the N-terminal section; belongs to the glycosyltransferase 51 family.</text>
</comment>
<dbReference type="GO" id="GO:0071555">
    <property type="term" value="P:cell wall organization"/>
    <property type="evidence" value="ECO:0007669"/>
    <property type="project" value="UniProtKB-KW"/>
</dbReference>
<dbReference type="EC" id="3.4.-.-" evidence="20"/>
<evidence type="ECO:0000256" key="13">
    <source>
        <dbReference type="ARBA" id="ARBA00023136"/>
    </source>
</evidence>
<dbReference type="GO" id="GO:0008955">
    <property type="term" value="F:peptidoglycan glycosyltransferase activity"/>
    <property type="evidence" value="ECO:0007669"/>
    <property type="project" value="UniProtKB-EC"/>
</dbReference>
<dbReference type="UniPathway" id="UPA00219"/>
<keyword evidence="5" id="KW-1003">Cell membrane</keyword>
<evidence type="ECO:0000256" key="17">
    <source>
        <dbReference type="ARBA" id="ARBA00049902"/>
    </source>
</evidence>
<dbReference type="EMBL" id="CP000776">
    <property type="protein sequence ID" value="ABS50914.1"/>
    <property type="molecule type" value="Genomic_DNA"/>
</dbReference>
<dbReference type="RefSeq" id="WP_012109286.1">
    <property type="nucleotide sequence ID" value="NC_009714.1"/>
</dbReference>
<keyword evidence="11" id="KW-0133">Cell shape</keyword>
<dbReference type="OrthoDB" id="9766909at2"/>
<dbReference type="GO" id="GO:0009002">
    <property type="term" value="F:serine-type D-Ala-D-Ala carboxypeptidase activity"/>
    <property type="evidence" value="ECO:0007669"/>
    <property type="project" value="UniProtKB-EC"/>
</dbReference>
<dbReference type="InterPro" id="IPR036950">
    <property type="entry name" value="PBP_transglycosylase"/>
</dbReference>
<dbReference type="PANTHER" id="PTHR32282">
    <property type="entry name" value="BINDING PROTEIN TRANSPEPTIDASE, PUTATIVE-RELATED"/>
    <property type="match status" value="1"/>
</dbReference>
<dbReference type="Proteomes" id="UP000002407">
    <property type="component" value="Chromosome"/>
</dbReference>
<evidence type="ECO:0000313" key="21">
    <source>
        <dbReference type="Proteomes" id="UP000002407"/>
    </source>
</evidence>
<dbReference type="Pfam" id="PF00905">
    <property type="entry name" value="Transpeptidase"/>
    <property type="match status" value="1"/>
</dbReference>
<sequence>MKTNLDIDINGYIVKASNGKTIGVCSNENKIYAKRLNKDISEILINFLLSIEDKRFYNHIGIDFIAIIRAFYRNLQAGKIVEGGSTITQQLSRAYLNDNSKTIKRKVKEIFKALKIETIFSKKYIIDKYIESVYMGSNLYGFESASIKYFSKRLNELTKKEFISLIVLLRGPNLYVDNKQLFLNRYRSILFRLNKSNLISRNQTNKYLRHSPKIQQNQINVVPSTIIPDIAKTIDYNKFIINSTIDYKIQNKINWFVNSTNDLDSVICINKGKIAGFASKHGNHYIFNNFGNVGSTLKPFIYLYLRSNGIDQNEQISTIPIYKYGDWTAKEAFEYRCNTMSLARALEVSNNTVFLNASYKVGFNNVSKYISTLFNKEYCGDFPSLVLGSTPYGISLYELSMAYYNLFSSSELQYLDELKSILRKVSINTLGLSSFFCKTGTTNNSINRYIILGNSEKVFAFLRDEKLKWDNMINNGKISKSFTKKIKDILNEFIK</sequence>
<evidence type="ECO:0000256" key="8">
    <source>
        <dbReference type="ARBA" id="ARBA00022676"/>
    </source>
</evidence>
<dbReference type="GO" id="GO:0030288">
    <property type="term" value="C:outer membrane-bounded periplasmic space"/>
    <property type="evidence" value="ECO:0007669"/>
    <property type="project" value="TreeGrafter"/>
</dbReference>
<evidence type="ECO:0000256" key="1">
    <source>
        <dbReference type="ARBA" id="ARBA00004236"/>
    </source>
</evidence>
<feature type="domain" description="Penicillin-binding protein transpeptidase" evidence="18">
    <location>
        <begin position="294"/>
        <end position="372"/>
    </location>
</feature>
<keyword evidence="12" id="KW-0573">Peptidoglycan synthesis</keyword>
<evidence type="ECO:0000259" key="19">
    <source>
        <dbReference type="Pfam" id="PF00912"/>
    </source>
</evidence>
<keyword evidence="14" id="KW-0511">Multifunctional enzyme</keyword>
<evidence type="ECO:0000256" key="3">
    <source>
        <dbReference type="ARBA" id="ARBA00007090"/>
    </source>
</evidence>
<evidence type="ECO:0000256" key="9">
    <source>
        <dbReference type="ARBA" id="ARBA00022679"/>
    </source>
</evidence>
<evidence type="ECO:0000256" key="12">
    <source>
        <dbReference type="ARBA" id="ARBA00022984"/>
    </source>
</evidence>
<gene>
    <name evidence="20" type="ordered locus">CHAB381_1444</name>
</gene>
<dbReference type="InterPro" id="IPR012338">
    <property type="entry name" value="Beta-lactam/transpept-like"/>
</dbReference>
<keyword evidence="8 20" id="KW-0328">Glycosyltransferase</keyword>
<dbReference type="SUPFAM" id="SSF53955">
    <property type="entry name" value="Lysozyme-like"/>
    <property type="match status" value="1"/>
</dbReference>
<dbReference type="EC" id="2.4.2.-" evidence="20"/>
<evidence type="ECO:0000256" key="10">
    <source>
        <dbReference type="ARBA" id="ARBA00022801"/>
    </source>
</evidence>
<comment type="catalytic activity">
    <reaction evidence="17">
        <text>[GlcNAc-(1-&gt;4)-Mur2Ac(oyl-L-Ala-gamma-D-Glu-L-Lys-D-Ala-D-Ala)](n)-di-trans,octa-cis-undecaprenyl diphosphate + beta-D-GlcNAc-(1-&gt;4)-Mur2Ac(oyl-L-Ala-gamma-D-Glu-L-Lys-D-Ala-D-Ala)-di-trans,octa-cis-undecaprenyl diphosphate = [GlcNAc-(1-&gt;4)-Mur2Ac(oyl-L-Ala-gamma-D-Glu-L-Lys-D-Ala-D-Ala)](n+1)-di-trans,octa-cis-undecaprenyl diphosphate + di-trans,octa-cis-undecaprenyl diphosphate + H(+)</text>
        <dbReference type="Rhea" id="RHEA:23708"/>
        <dbReference type="Rhea" id="RHEA-COMP:9602"/>
        <dbReference type="Rhea" id="RHEA-COMP:9603"/>
        <dbReference type="ChEBI" id="CHEBI:15378"/>
        <dbReference type="ChEBI" id="CHEBI:58405"/>
        <dbReference type="ChEBI" id="CHEBI:60033"/>
        <dbReference type="ChEBI" id="CHEBI:78435"/>
        <dbReference type="EC" id="2.4.99.28"/>
    </reaction>
</comment>
<accession>A7I392</accession>
<evidence type="ECO:0000256" key="14">
    <source>
        <dbReference type="ARBA" id="ARBA00023268"/>
    </source>
</evidence>
<evidence type="ECO:0000259" key="18">
    <source>
        <dbReference type="Pfam" id="PF00905"/>
    </source>
</evidence>
<dbReference type="KEGG" id="cha:CHAB381_1444"/>
<dbReference type="AlphaFoldDB" id="A7I392"/>
<keyword evidence="13" id="KW-0472">Membrane</keyword>